<dbReference type="PROSITE" id="PS50109">
    <property type="entry name" value="HIS_KIN"/>
    <property type="match status" value="1"/>
</dbReference>
<sequence length="808" mass="87687">MPPRQAGATACRWPGPPPWRPSTARGPMTQLNEQSAVSRLAALVQGVVWEADPQTQRATFVSPWVETLLGFTPHEWLNAPGLWASRLHPEDRARVLASHAHSLATGEPTSVEYRFLAAGDRTVWVRDLVTPLMEQGQLVALGGVMLDITAERAQQDALAAALTRFEKVFQASPVGIALVSTASGEVQQANAAFRAVVGARLDTVFAPTAHRAQEEQGGLWPVPAQASTLQAALKAGAAVRDVHAQWHRADGEVRDVLLSAEPLDPAAGVALLMVRDVTARLQAEARLRTSERRFRALVQRSSDLLTVISPGGKMRYASPAMQAVLGHDEEEVLGENVLAHMHPDEHEAIRTEFAKAVFGGPGTTSRLTSRFRRRDGEYRWLEWVATNLLDDPDVQGMVMNSRDVTDWVLSEQALKESRRTFEVLFEASPDGVMLVDFAGDMPILHCNEVAARMKGYAPGELIGQSTYVALPNGQALLADAQANEAFRRRVREAGTLRFESEQLRKDGTIFPVEINLALLTLDGREVLLSVERDISERRAAEAALQASQARLLSSEKLAGLGRLTAGLAHEINTPLAATLNELHEATRLVQEYRDSVGHAGVTDDDHREIARELAASVDAAQRNLTRIGDFIRKIRGHTRDTVSQRRTFDAVAGVEDTLTMLAHEARAAKVNLLFERPREGVTLQGEPGRLTQVVTNLVVNAIHACPPGADVTVRFAVREGTRTLEVEDTGSGIPGDVLGRIFEPMFTTKEVGKGTGLGLSIIHDIVTGHFGGDILVDTRLGQGTTFTVTFPEAAEPAGPLAPAEQLGV</sequence>
<keyword evidence="5" id="KW-0418">Kinase</keyword>
<dbReference type="InterPro" id="IPR013655">
    <property type="entry name" value="PAS_fold_3"/>
</dbReference>
<dbReference type="InterPro" id="IPR052162">
    <property type="entry name" value="Sensor_kinase/Photoreceptor"/>
</dbReference>
<feature type="domain" description="PAC" evidence="9">
    <location>
        <begin position="496"/>
        <end position="546"/>
    </location>
</feature>
<dbReference type="SMART" id="SM00086">
    <property type="entry name" value="PAC"/>
    <property type="match status" value="4"/>
</dbReference>
<feature type="region of interest" description="Disordered" evidence="6">
    <location>
        <begin position="1"/>
        <end position="27"/>
    </location>
</feature>
<dbReference type="InterPro" id="IPR005467">
    <property type="entry name" value="His_kinase_dom"/>
</dbReference>
<dbReference type="PROSITE" id="PS50112">
    <property type="entry name" value="PAS"/>
    <property type="match status" value="3"/>
</dbReference>
<dbReference type="Pfam" id="PF13188">
    <property type="entry name" value="PAS_8"/>
    <property type="match status" value="1"/>
</dbReference>
<comment type="caution">
    <text evidence="10">The sequence shown here is derived from an EMBL/GenBank/DDBJ whole genome shotgun (WGS) entry which is preliminary data.</text>
</comment>
<dbReference type="Pfam" id="PF13426">
    <property type="entry name" value="PAS_9"/>
    <property type="match status" value="1"/>
</dbReference>
<dbReference type="InterPro" id="IPR001610">
    <property type="entry name" value="PAC"/>
</dbReference>
<dbReference type="PRINTS" id="PR00344">
    <property type="entry name" value="BCTRLSENSOR"/>
</dbReference>
<dbReference type="Gene3D" id="3.30.450.20">
    <property type="entry name" value="PAS domain"/>
    <property type="match status" value="4"/>
</dbReference>
<feature type="domain" description="Histidine kinase" evidence="7">
    <location>
        <begin position="566"/>
        <end position="794"/>
    </location>
</feature>
<evidence type="ECO:0000256" key="6">
    <source>
        <dbReference type="SAM" id="MobiDB-lite"/>
    </source>
</evidence>
<dbReference type="NCBIfam" id="TIGR00229">
    <property type="entry name" value="sensory_box"/>
    <property type="match status" value="2"/>
</dbReference>
<dbReference type="InterPro" id="IPR004358">
    <property type="entry name" value="Sig_transdc_His_kin-like_C"/>
</dbReference>
<keyword evidence="4" id="KW-0808">Transferase</keyword>
<feature type="domain" description="PAC" evidence="9">
    <location>
        <begin position="365"/>
        <end position="416"/>
    </location>
</feature>
<dbReference type="PANTHER" id="PTHR43304:SF1">
    <property type="entry name" value="PAC DOMAIN-CONTAINING PROTEIN"/>
    <property type="match status" value="1"/>
</dbReference>
<dbReference type="SMART" id="SM00091">
    <property type="entry name" value="PAS"/>
    <property type="match status" value="4"/>
</dbReference>
<dbReference type="AlphaFoldDB" id="A0A2T3WC91"/>
<dbReference type="InterPro" id="IPR000700">
    <property type="entry name" value="PAS-assoc_C"/>
</dbReference>
<evidence type="ECO:0000256" key="2">
    <source>
        <dbReference type="ARBA" id="ARBA00012438"/>
    </source>
</evidence>
<dbReference type="GO" id="GO:0000155">
    <property type="term" value="F:phosphorelay sensor kinase activity"/>
    <property type="evidence" value="ECO:0007669"/>
    <property type="project" value="InterPro"/>
</dbReference>
<dbReference type="Pfam" id="PF08447">
    <property type="entry name" value="PAS_3"/>
    <property type="match status" value="2"/>
</dbReference>
<dbReference type="InterPro" id="IPR003594">
    <property type="entry name" value="HATPase_dom"/>
</dbReference>
<protein>
    <recommendedName>
        <fullName evidence="2">histidine kinase</fullName>
        <ecNumber evidence="2">2.7.13.3</ecNumber>
    </recommendedName>
</protein>
<evidence type="ECO:0000313" key="10">
    <source>
        <dbReference type="EMBL" id="PTA69519.1"/>
    </source>
</evidence>
<dbReference type="SUPFAM" id="SSF55874">
    <property type="entry name" value="ATPase domain of HSP90 chaperone/DNA topoisomerase II/histidine kinase"/>
    <property type="match status" value="1"/>
</dbReference>
<name>A0A2T3WC91_9DEIO</name>
<dbReference type="Proteomes" id="UP000240317">
    <property type="component" value="Unassembled WGS sequence"/>
</dbReference>
<evidence type="ECO:0000259" key="7">
    <source>
        <dbReference type="PROSITE" id="PS50109"/>
    </source>
</evidence>
<evidence type="ECO:0000259" key="9">
    <source>
        <dbReference type="PROSITE" id="PS50113"/>
    </source>
</evidence>
<accession>A0A2T3WC91</accession>
<dbReference type="InterPro" id="IPR036890">
    <property type="entry name" value="HATPase_C_sf"/>
</dbReference>
<dbReference type="PROSITE" id="PS50113">
    <property type="entry name" value="PAC"/>
    <property type="match status" value="3"/>
</dbReference>
<evidence type="ECO:0000256" key="3">
    <source>
        <dbReference type="ARBA" id="ARBA00022553"/>
    </source>
</evidence>
<gene>
    <name evidence="10" type="ORF">C8263_00330</name>
</gene>
<evidence type="ECO:0000256" key="4">
    <source>
        <dbReference type="ARBA" id="ARBA00022679"/>
    </source>
</evidence>
<dbReference type="Gene3D" id="3.30.565.10">
    <property type="entry name" value="Histidine kinase-like ATPase, C-terminal domain"/>
    <property type="match status" value="1"/>
</dbReference>
<organism evidence="10 11">
    <name type="scientific">Deinococcus arcticus</name>
    <dbReference type="NCBI Taxonomy" id="2136176"/>
    <lineage>
        <taxon>Bacteria</taxon>
        <taxon>Thermotogati</taxon>
        <taxon>Deinococcota</taxon>
        <taxon>Deinococci</taxon>
        <taxon>Deinococcales</taxon>
        <taxon>Deinococcaceae</taxon>
        <taxon>Deinococcus</taxon>
    </lineage>
</organism>
<dbReference type="Gene3D" id="1.10.287.130">
    <property type="match status" value="1"/>
</dbReference>
<proteinExistence type="predicted"/>
<dbReference type="Pfam" id="PF02518">
    <property type="entry name" value="HATPase_c"/>
    <property type="match status" value="1"/>
</dbReference>
<feature type="domain" description="PAS" evidence="8">
    <location>
        <begin position="290"/>
        <end position="360"/>
    </location>
</feature>
<dbReference type="InterPro" id="IPR035965">
    <property type="entry name" value="PAS-like_dom_sf"/>
</dbReference>
<keyword evidence="11" id="KW-1185">Reference proteome</keyword>
<dbReference type="CDD" id="cd00130">
    <property type="entry name" value="PAS"/>
    <property type="match status" value="3"/>
</dbReference>
<dbReference type="CDD" id="cd00082">
    <property type="entry name" value="HisKA"/>
    <property type="match status" value="1"/>
</dbReference>
<dbReference type="SUPFAM" id="SSF55785">
    <property type="entry name" value="PYP-like sensor domain (PAS domain)"/>
    <property type="match status" value="4"/>
</dbReference>
<feature type="domain" description="PAS" evidence="8">
    <location>
        <begin position="33"/>
        <end position="106"/>
    </location>
</feature>
<reference evidence="10 11" key="1">
    <citation type="submission" date="2018-03" db="EMBL/GenBank/DDBJ databases">
        <title>Draft genome of Deinococcus sp. OD32.</title>
        <authorList>
            <person name="Wang X.-P."/>
            <person name="Du Z.-J."/>
        </authorList>
    </citation>
    <scope>NUCLEOTIDE SEQUENCE [LARGE SCALE GENOMIC DNA]</scope>
    <source>
        <strain evidence="10 11">OD32</strain>
    </source>
</reference>
<dbReference type="PANTHER" id="PTHR43304">
    <property type="entry name" value="PHYTOCHROME-LIKE PROTEIN CPH1"/>
    <property type="match status" value="1"/>
</dbReference>
<evidence type="ECO:0000256" key="5">
    <source>
        <dbReference type="ARBA" id="ARBA00022777"/>
    </source>
</evidence>
<dbReference type="InterPro" id="IPR000014">
    <property type="entry name" value="PAS"/>
</dbReference>
<evidence type="ECO:0000313" key="11">
    <source>
        <dbReference type="Proteomes" id="UP000240317"/>
    </source>
</evidence>
<evidence type="ECO:0000256" key="1">
    <source>
        <dbReference type="ARBA" id="ARBA00000085"/>
    </source>
</evidence>
<dbReference type="SMART" id="SM00387">
    <property type="entry name" value="HATPase_c"/>
    <property type="match status" value="1"/>
</dbReference>
<keyword evidence="3" id="KW-0597">Phosphoprotein</keyword>
<feature type="domain" description="PAC" evidence="9">
    <location>
        <begin position="109"/>
        <end position="160"/>
    </location>
</feature>
<feature type="domain" description="PAS" evidence="8">
    <location>
        <begin position="417"/>
        <end position="489"/>
    </location>
</feature>
<dbReference type="EC" id="2.7.13.3" evidence="2"/>
<evidence type="ECO:0000259" key="8">
    <source>
        <dbReference type="PROSITE" id="PS50112"/>
    </source>
</evidence>
<comment type="catalytic activity">
    <reaction evidence="1">
        <text>ATP + protein L-histidine = ADP + protein N-phospho-L-histidine.</text>
        <dbReference type="EC" id="2.7.13.3"/>
    </reaction>
</comment>
<dbReference type="EMBL" id="PYSV01000001">
    <property type="protein sequence ID" value="PTA69519.1"/>
    <property type="molecule type" value="Genomic_DNA"/>
</dbReference>
<dbReference type="InterPro" id="IPR003661">
    <property type="entry name" value="HisK_dim/P_dom"/>
</dbReference>